<dbReference type="Proteomes" id="UP000001640">
    <property type="component" value="Chromosome 1"/>
</dbReference>
<reference evidence="8 9" key="1">
    <citation type="journal article" date="2011" name="Proc. Natl. Acad. Sci. U.S.A.">
        <title>Evolutionary erosion of yeast sex chromosomes by mating-type switching accidents.</title>
        <authorList>
            <person name="Gordon J.L."/>
            <person name="Armisen D."/>
            <person name="Proux-Wera E."/>
            <person name="Oheigeartaigh S.S."/>
            <person name="Byrne K.P."/>
            <person name="Wolfe K.H."/>
        </authorList>
    </citation>
    <scope>NUCLEOTIDE SEQUENCE [LARGE SCALE GENOMIC DNA]</scope>
    <source>
        <strain evidence="9">ATCC 76901 / BCRC 22586 / CBS 4309 / NBRC 1992 / NRRL Y-12630</strain>
    </source>
</reference>
<dbReference type="PANTHER" id="PTHR12308">
    <property type="entry name" value="ANOCTAMIN"/>
    <property type="match status" value="1"/>
</dbReference>
<evidence type="ECO:0000256" key="5">
    <source>
        <dbReference type="SAM" id="MobiDB-lite"/>
    </source>
</evidence>
<dbReference type="eggNOG" id="KOG2513">
    <property type="taxonomic scope" value="Eukaryota"/>
</dbReference>
<gene>
    <name evidence="8" type="primary">NCAS0A10940</name>
    <name evidence="8" type="ordered locus">NCAS_0A10940</name>
</gene>
<evidence type="ECO:0000259" key="7">
    <source>
        <dbReference type="Pfam" id="PF04547"/>
    </source>
</evidence>
<feature type="compositionally biased region" description="Basic residues" evidence="5">
    <location>
        <begin position="921"/>
        <end position="935"/>
    </location>
</feature>
<dbReference type="AlphaFoldDB" id="G0V854"/>
<evidence type="ECO:0000256" key="1">
    <source>
        <dbReference type="ARBA" id="ARBA00004141"/>
    </source>
</evidence>
<feature type="transmembrane region" description="Helical" evidence="6">
    <location>
        <begin position="466"/>
        <end position="491"/>
    </location>
</feature>
<feature type="transmembrane region" description="Helical" evidence="6">
    <location>
        <begin position="244"/>
        <end position="269"/>
    </location>
</feature>
<dbReference type="GeneID" id="96901131"/>
<keyword evidence="4 6" id="KW-0472">Membrane</keyword>
<dbReference type="InterPro" id="IPR007632">
    <property type="entry name" value="Anoctamin"/>
</dbReference>
<dbReference type="InParanoid" id="G0V854"/>
<dbReference type="Pfam" id="PF04547">
    <property type="entry name" value="Anoctamin"/>
    <property type="match status" value="1"/>
</dbReference>
<protein>
    <recommendedName>
        <fullName evidence="7">Anoctamin transmembrane domain-containing protein</fullName>
    </recommendedName>
</protein>
<dbReference type="OMA" id="WAIITES"/>
<dbReference type="KEGG" id="ncs:NCAS_0A10940"/>
<evidence type="ECO:0000313" key="8">
    <source>
        <dbReference type="EMBL" id="CCC67652.1"/>
    </source>
</evidence>
<evidence type="ECO:0000256" key="4">
    <source>
        <dbReference type="ARBA" id="ARBA00023136"/>
    </source>
</evidence>
<dbReference type="HOGENOM" id="CLU_014462_0_0_1"/>
<feature type="transmembrane region" description="Helical" evidence="6">
    <location>
        <begin position="326"/>
        <end position="347"/>
    </location>
</feature>
<proteinExistence type="predicted"/>
<dbReference type="EMBL" id="HE576752">
    <property type="protein sequence ID" value="CCC67652.1"/>
    <property type="molecule type" value="Genomic_DNA"/>
</dbReference>
<dbReference type="RefSeq" id="XP_003674033.1">
    <property type="nucleotide sequence ID" value="XM_003673985.1"/>
</dbReference>
<feature type="transmembrane region" description="Helical" evidence="6">
    <location>
        <begin position="581"/>
        <end position="604"/>
    </location>
</feature>
<keyword evidence="3 6" id="KW-1133">Transmembrane helix</keyword>
<organism evidence="8 9">
    <name type="scientific">Naumovozyma castellii</name>
    <name type="common">Yeast</name>
    <name type="synonym">Saccharomyces castellii</name>
    <dbReference type="NCBI Taxonomy" id="27288"/>
    <lineage>
        <taxon>Eukaryota</taxon>
        <taxon>Fungi</taxon>
        <taxon>Dikarya</taxon>
        <taxon>Ascomycota</taxon>
        <taxon>Saccharomycotina</taxon>
        <taxon>Saccharomycetes</taxon>
        <taxon>Saccharomycetales</taxon>
        <taxon>Saccharomycetaceae</taxon>
        <taxon>Naumovozyma</taxon>
    </lineage>
</organism>
<evidence type="ECO:0000256" key="3">
    <source>
        <dbReference type="ARBA" id="ARBA00022989"/>
    </source>
</evidence>
<evidence type="ECO:0000256" key="6">
    <source>
        <dbReference type="SAM" id="Phobius"/>
    </source>
</evidence>
<sequence length="935" mass="106870">MEETLHQLDPNYVICLKYSKENITILSKELFNLGTSILTRPGHSIDTVYAFIRTEDNDNEIHNESNDGEEQENRSDNDATLVETRELDLYETLDKFDFVKSIIPLYGAKTSKQLNHFLRQQIAPKNLISLPTDSDLKKLKTLMRNDGLIEYFGFFKNYTKSLELLLIFGFLIRTVCGSLSWEFNPYYTTFLIIWNLYFTASWIYKVEPDYTNKLRLNTTTSGVHDVLNTSFNSPKTVLLRKCSFIPVALLFVSFLVTFQCLCFVVDIFITQFYSGPLVIILTLLPTVLISAFTPVLTTVFNRNFVDKFISWENGPNPMKSKMEKNFILTFFINYTPLLITMFIYLPLGYKFTPELKKSLAGWCLYFHIPITSSLFRVDPTRYRTQFFYFIVTNQLILLATQNIVPILIEILLPKITGEANPESEQSKISINMKSKFPKDYELWRTVRSYNIGPWGNFDLTVNREKLVIQFGFLVMFSPIWPLSPFICYVLNHIIIKADMWRAIKKCKPFILQTGEKQYLEDSIKPQPTRSWNVTMLIVSLLGATISSITTIMYRHCFLPDVGVATEFEKTELWYRYPPIPYSWSTILVFAIFSEHLSVLVYFFFSRFFESTKQKLNKGYVPTKGEKIVIQGRLSHLVAETDKFMTEESLLINNGKVKNDANINSDSEVNRLAFLKKDITVENSKFDGKSNNKGSIGDDWAIITESNRENKPNILRLGDQATANHGKGVDMITASNNKVERRRSSISHHFAGATIPDTIPTSKNYHFGEKRYTMKAKSLKHNPDVSVDPTQSIISGIARREPSISTLAKDKAHRSEKNFIEGSISTKAASTALTGTNVSSIEPCPPGEHVRLPQKQRNEALEKNIMMNKIEGNMTEVPTSSTTKRKSQGPSSLRSLTHSIKKTVSGNDASKKKSSNEQSTLTKKKNGIFSKIRQKI</sequence>
<reference key="2">
    <citation type="submission" date="2011-08" db="EMBL/GenBank/DDBJ databases">
        <title>Genome sequence of Naumovozyma castellii.</title>
        <authorList>
            <person name="Gordon J.L."/>
            <person name="Armisen D."/>
            <person name="Proux-Wera E."/>
            <person name="OhEigeartaigh S.S."/>
            <person name="Byrne K.P."/>
            <person name="Wolfe K.H."/>
        </authorList>
    </citation>
    <scope>NUCLEOTIDE SEQUENCE</scope>
    <source>
        <strain>Type strain:CBS 4309</strain>
    </source>
</reference>
<keyword evidence="2 6" id="KW-0812">Transmembrane</keyword>
<accession>G0V854</accession>
<feature type="transmembrane region" description="Helical" evidence="6">
    <location>
        <begin position="386"/>
        <end position="408"/>
    </location>
</feature>
<feature type="transmembrane region" description="Helical" evidence="6">
    <location>
        <begin position="533"/>
        <end position="553"/>
    </location>
</feature>
<dbReference type="OrthoDB" id="296386at2759"/>
<dbReference type="PANTHER" id="PTHR12308:SF73">
    <property type="entry name" value="ANOCTAMIN"/>
    <property type="match status" value="1"/>
</dbReference>
<feature type="region of interest" description="Disordered" evidence="5">
    <location>
        <begin position="871"/>
        <end position="935"/>
    </location>
</feature>
<feature type="transmembrane region" description="Helical" evidence="6">
    <location>
        <begin position="275"/>
        <end position="300"/>
    </location>
</feature>
<dbReference type="FunCoup" id="G0V854">
    <property type="interactions" value="341"/>
</dbReference>
<feature type="transmembrane region" description="Helical" evidence="6">
    <location>
        <begin position="187"/>
        <end position="204"/>
    </location>
</feature>
<dbReference type="GO" id="GO:0032541">
    <property type="term" value="C:cortical endoplasmic reticulum"/>
    <property type="evidence" value="ECO:0007669"/>
    <property type="project" value="TreeGrafter"/>
</dbReference>
<dbReference type="GO" id="GO:0016020">
    <property type="term" value="C:membrane"/>
    <property type="evidence" value="ECO:0007669"/>
    <property type="project" value="UniProtKB-SubCell"/>
</dbReference>
<feature type="transmembrane region" description="Helical" evidence="6">
    <location>
        <begin position="164"/>
        <end position="181"/>
    </location>
</feature>
<feature type="region of interest" description="Disordered" evidence="5">
    <location>
        <begin position="59"/>
        <end position="78"/>
    </location>
</feature>
<feature type="transmembrane region" description="Helical" evidence="6">
    <location>
        <begin position="359"/>
        <end position="377"/>
    </location>
</feature>
<evidence type="ECO:0000256" key="2">
    <source>
        <dbReference type="ARBA" id="ARBA00022692"/>
    </source>
</evidence>
<dbReference type="InterPro" id="IPR049452">
    <property type="entry name" value="Anoctamin_TM"/>
</dbReference>
<feature type="compositionally biased region" description="Polar residues" evidence="5">
    <location>
        <begin position="875"/>
        <end position="907"/>
    </location>
</feature>
<evidence type="ECO:0000313" key="9">
    <source>
        <dbReference type="Proteomes" id="UP000001640"/>
    </source>
</evidence>
<name>G0V854_NAUCA</name>
<comment type="subcellular location">
    <subcellularLocation>
        <location evidence="1">Membrane</location>
        <topology evidence="1">Multi-pass membrane protein</topology>
    </subcellularLocation>
</comment>
<dbReference type="GO" id="GO:0005254">
    <property type="term" value="F:chloride channel activity"/>
    <property type="evidence" value="ECO:0007669"/>
    <property type="project" value="TreeGrafter"/>
</dbReference>
<feature type="domain" description="Anoctamin transmembrane" evidence="7">
    <location>
        <begin position="151"/>
        <end position="616"/>
    </location>
</feature>
<keyword evidence="9" id="KW-1185">Reference proteome</keyword>